<dbReference type="Pfam" id="PF02223">
    <property type="entry name" value="Thymidylate_kin"/>
    <property type="match status" value="1"/>
</dbReference>
<evidence type="ECO:0000313" key="13">
    <source>
        <dbReference type="EMBL" id="ERJ12351.1"/>
    </source>
</evidence>
<evidence type="ECO:0000256" key="7">
    <source>
        <dbReference type="ARBA" id="ARBA00022777"/>
    </source>
</evidence>
<dbReference type="PANTHER" id="PTHR10344:SF4">
    <property type="entry name" value="UMP-CMP KINASE 2, MITOCHONDRIAL"/>
    <property type="match status" value="1"/>
</dbReference>
<dbReference type="EMBL" id="AFNU02000004">
    <property type="protein sequence ID" value="ERJ12351.1"/>
    <property type="molecule type" value="Genomic_DNA"/>
</dbReference>
<accession>U2EC34</accession>
<feature type="binding site" evidence="11">
    <location>
        <begin position="10"/>
        <end position="17"/>
    </location>
    <ligand>
        <name>ATP</name>
        <dbReference type="ChEBI" id="CHEBI:30616"/>
    </ligand>
</feature>
<name>U2EC34_9MOLU</name>
<dbReference type="Gene3D" id="3.40.50.300">
    <property type="entry name" value="P-loop containing nucleotide triphosphate hydrolases"/>
    <property type="match status" value="1"/>
</dbReference>
<dbReference type="InterPro" id="IPR018094">
    <property type="entry name" value="Thymidylate_kinase"/>
</dbReference>
<dbReference type="FunFam" id="3.40.50.300:FF:000225">
    <property type="entry name" value="Thymidylate kinase"/>
    <property type="match status" value="1"/>
</dbReference>
<dbReference type="GO" id="GO:0004798">
    <property type="term" value="F:dTMP kinase activity"/>
    <property type="evidence" value="ECO:0007669"/>
    <property type="project" value="UniProtKB-UniRule"/>
</dbReference>
<dbReference type="GO" id="GO:0006235">
    <property type="term" value="P:dTTP biosynthetic process"/>
    <property type="evidence" value="ECO:0007669"/>
    <property type="project" value="UniProtKB-UniRule"/>
</dbReference>
<dbReference type="HAMAP" id="MF_00165">
    <property type="entry name" value="Thymidylate_kinase"/>
    <property type="match status" value="1"/>
</dbReference>
<keyword evidence="14" id="KW-1185">Reference proteome</keyword>
<evidence type="ECO:0000256" key="6">
    <source>
        <dbReference type="ARBA" id="ARBA00022741"/>
    </source>
</evidence>
<gene>
    <name evidence="11 13" type="primary">tmk</name>
    <name evidence="13" type="ORF">HLPCO_001337</name>
</gene>
<protein>
    <recommendedName>
        <fullName evidence="3 11">Thymidylate kinase</fullName>
        <ecNumber evidence="2 11">2.7.4.9</ecNumber>
    </recommendedName>
    <alternativeName>
        <fullName evidence="11">dTMP kinase</fullName>
    </alternativeName>
</protein>
<dbReference type="InterPro" id="IPR039430">
    <property type="entry name" value="Thymidylate_kin-like_dom"/>
</dbReference>
<dbReference type="PANTHER" id="PTHR10344">
    <property type="entry name" value="THYMIDYLATE KINASE"/>
    <property type="match status" value="1"/>
</dbReference>
<dbReference type="eggNOG" id="COG0125">
    <property type="taxonomic scope" value="Bacteria"/>
</dbReference>
<keyword evidence="5 11" id="KW-0545">Nucleotide biosynthesis</keyword>
<dbReference type="STRING" id="1033810.HLPCO_001337"/>
<keyword evidence="7 11" id="KW-0418">Kinase</keyword>
<dbReference type="Proteomes" id="UP000005707">
    <property type="component" value="Unassembled WGS sequence"/>
</dbReference>
<dbReference type="GO" id="GO:0006233">
    <property type="term" value="P:dTDP biosynthetic process"/>
    <property type="evidence" value="ECO:0007669"/>
    <property type="project" value="InterPro"/>
</dbReference>
<evidence type="ECO:0000256" key="1">
    <source>
        <dbReference type="ARBA" id="ARBA00009776"/>
    </source>
</evidence>
<reference evidence="13 14" key="1">
    <citation type="journal article" date="2011" name="J. Bacteriol.">
        <title>Genome sequence of Haloplasma contractile, an unusual contractile bacterium from a deep-sea anoxic brine lake.</title>
        <authorList>
            <person name="Antunes A."/>
            <person name="Alam I."/>
            <person name="El Dorry H."/>
            <person name="Siam R."/>
            <person name="Robertson A."/>
            <person name="Bajic V.B."/>
            <person name="Stingl U."/>
        </authorList>
    </citation>
    <scope>NUCLEOTIDE SEQUENCE [LARGE SCALE GENOMIC DNA]</scope>
    <source>
        <strain evidence="13 14">SSD-17B</strain>
    </source>
</reference>
<evidence type="ECO:0000259" key="12">
    <source>
        <dbReference type="Pfam" id="PF02223"/>
    </source>
</evidence>
<dbReference type="OrthoDB" id="9774907at2"/>
<proteinExistence type="inferred from homology"/>
<evidence type="ECO:0000256" key="10">
    <source>
        <dbReference type="ARBA" id="ARBA00057735"/>
    </source>
</evidence>
<dbReference type="AlphaFoldDB" id="U2EC34"/>
<reference evidence="13 14" key="2">
    <citation type="journal article" date="2013" name="PLoS ONE">
        <title>INDIGO - INtegrated Data Warehouse of MIcrobial GenOmes with Examples from the Red Sea Extremophiles.</title>
        <authorList>
            <person name="Alam I."/>
            <person name="Antunes A."/>
            <person name="Kamau A.A."/>
            <person name="Ba Alawi W."/>
            <person name="Kalkatawi M."/>
            <person name="Stingl U."/>
            <person name="Bajic V.B."/>
        </authorList>
    </citation>
    <scope>NUCLEOTIDE SEQUENCE [LARGE SCALE GENOMIC DNA]</scope>
    <source>
        <strain evidence="13 14">SSD-17B</strain>
    </source>
</reference>
<evidence type="ECO:0000313" key="14">
    <source>
        <dbReference type="Proteomes" id="UP000005707"/>
    </source>
</evidence>
<evidence type="ECO:0000256" key="3">
    <source>
        <dbReference type="ARBA" id="ARBA00017144"/>
    </source>
</evidence>
<dbReference type="GO" id="GO:0005524">
    <property type="term" value="F:ATP binding"/>
    <property type="evidence" value="ECO:0007669"/>
    <property type="project" value="UniProtKB-UniRule"/>
</dbReference>
<feature type="domain" description="Thymidylate kinase-like" evidence="12">
    <location>
        <begin position="8"/>
        <end position="199"/>
    </location>
</feature>
<keyword evidence="8 11" id="KW-0067">ATP-binding</keyword>
<dbReference type="NCBIfam" id="TIGR00041">
    <property type="entry name" value="DTMP_kinase"/>
    <property type="match status" value="1"/>
</dbReference>
<dbReference type="FunCoup" id="U2EC34">
    <property type="interactions" value="290"/>
</dbReference>
<dbReference type="EC" id="2.7.4.9" evidence="2 11"/>
<keyword evidence="4 11" id="KW-0808">Transferase</keyword>
<dbReference type="CDD" id="cd01672">
    <property type="entry name" value="TMPK"/>
    <property type="match status" value="1"/>
</dbReference>
<comment type="function">
    <text evidence="10 11">Phosphorylation of dTMP to form dTDP in both de novo and salvage pathways of dTTP synthesis.</text>
</comment>
<dbReference type="GO" id="GO:0006227">
    <property type="term" value="P:dUDP biosynthetic process"/>
    <property type="evidence" value="ECO:0007669"/>
    <property type="project" value="TreeGrafter"/>
</dbReference>
<dbReference type="InParanoid" id="U2EC34"/>
<evidence type="ECO:0000256" key="5">
    <source>
        <dbReference type="ARBA" id="ARBA00022727"/>
    </source>
</evidence>
<keyword evidence="6 11" id="KW-0547">Nucleotide-binding</keyword>
<dbReference type="RefSeq" id="WP_008825072.1">
    <property type="nucleotide sequence ID" value="NZ_AFNU02000004.1"/>
</dbReference>
<dbReference type="SUPFAM" id="SSF52540">
    <property type="entry name" value="P-loop containing nucleoside triphosphate hydrolases"/>
    <property type="match status" value="1"/>
</dbReference>
<evidence type="ECO:0000256" key="4">
    <source>
        <dbReference type="ARBA" id="ARBA00022679"/>
    </source>
</evidence>
<evidence type="ECO:0000256" key="11">
    <source>
        <dbReference type="HAMAP-Rule" id="MF_00165"/>
    </source>
</evidence>
<evidence type="ECO:0000256" key="9">
    <source>
        <dbReference type="ARBA" id="ARBA00048743"/>
    </source>
</evidence>
<organism evidence="13 14">
    <name type="scientific">Haloplasma contractile SSD-17B</name>
    <dbReference type="NCBI Taxonomy" id="1033810"/>
    <lineage>
        <taxon>Bacteria</taxon>
        <taxon>Bacillati</taxon>
        <taxon>Mycoplasmatota</taxon>
        <taxon>Mollicutes</taxon>
        <taxon>Haloplasmatales</taxon>
        <taxon>Haloplasmataceae</taxon>
        <taxon>Haloplasma</taxon>
    </lineage>
</organism>
<evidence type="ECO:0000256" key="8">
    <source>
        <dbReference type="ARBA" id="ARBA00022840"/>
    </source>
</evidence>
<sequence>MKGLFITIEGPDGAGKTTVIKEVSNRLVNKNITHILTREPGGIDISEQIRRIILNPENTKMDERTEALLYAASRRQHLVEKIVPAVTSGKHVLCDRFVDSSLAYQGYAREIGIDDVYSVNQFAIDDMLPDLTIYLDINPEVGLARINAGRSKDKLDRLDMEKLDFHMKVHEGYSIINERFKDRIVKVDASKEIDQVVHEVEAIILKTINDQLK</sequence>
<comment type="caution">
    <text evidence="13">The sequence shown here is derived from an EMBL/GenBank/DDBJ whole genome shotgun (WGS) entry which is preliminary data.</text>
</comment>
<evidence type="ECO:0000256" key="2">
    <source>
        <dbReference type="ARBA" id="ARBA00012980"/>
    </source>
</evidence>
<dbReference type="InterPro" id="IPR018095">
    <property type="entry name" value="Thymidylate_kin_CS"/>
</dbReference>
<dbReference type="PROSITE" id="PS01331">
    <property type="entry name" value="THYMIDYLATE_KINASE"/>
    <property type="match status" value="1"/>
</dbReference>
<dbReference type="GO" id="GO:0005829">
    <property type="term" value="C:cytosol"/>
    <property type="evidence" value="ECO:0007669"/>
    <property type="project" value="TreeGrafter"/>
</dbReference>
<comment type="similarity">
    <text evidence="1 11">Belongs to the thymidylate kinase family.</text>
</comment>
<comment type="catalytic activity">
    <reaction evidence="9 11">
        <text>dTMP + ATP = dTDP + ADP</text>
        <dbReference type="Rhea" id="RHEA:13517"/>
        <dbReference type="ChEBI" id="CHEBI:30616"/>
        <dbReference type="ChEBI" id="CHEBI:58369"/>
        <dbReference type="ChEBI" id="CHEBI:63528"/>
        <dbReference type="ChEBI" id="CHEBI:456216"/>
        <dbReference type="EC" id="2.7.4.9"/>
    </reaction>
</comment>
<dbReference type="InterPro" id="IPR027417">
    <property type="entry name" value="P-loop_NTPase"/>
</dbReference>